<name>A0A835HQD8_9MAGN</name>
<evidence type="ECO:0000256" key="1">
    <source>
        <dbReference type="ARBA" id="ARBA00022737"/>
    </source>
</evidence>
<dbReference type="PANTHER" id="PTHR14027">
    <property type="entry name" value="RNA POLYMERASE-ASSOCIATED PROTEIN CTR9"/>
    <property type="match status" value="1"/>
</dbReference>
<gene>
    <name evidence="3" type="ORF">IFM89_038023</name>
</gene>
<evidence type="ECO:0000313" key="3">
    <source>
        <dbReference type="EMBL" id="KAF9603840.1"/>
    </source>
</evidence>
<dbReference type="SMART" id="SM00028">
    <property type="entry name" value="TPR"/>
    <property type="match status" value="2"/>
</dbReference>
<dbReference type="InterPro" id="IPR031101">
    <property type="entry name" value="Ctr9"/>
</dbReference>
<protein>
    <recommendedName>
        <fullName evidence="5">Tetratricopeptide repeat protein</fullName>
    </recommendedName>
</protein>
<sequence>MGYVYIPVQHSDEEVRVVLNQLPLDANDILDILKAEQAFLDLWLIIAREYFKQGYVEQFQQILEEGSSAEIDEYYADVKYDWIAILNALRAYHSYLACVQFSRGRYSDSLELNKRALKVYPSCPGAVRFGIGLCRYKLGQIDKTRQAFQRVLQASDLDPDNVEALVALGLMNLQTNEGDEIQKGMEKMKAAFEIYPYYVVALIYLTNFFFTGQHHAVERLNDTALAVSELGLQKSHSFYNLARSYHSKVWK</sequence>
<dbReference type="Proteomes" id="UP000631114">
    <property type="component" value="Unassembled WGS sequence"/>
</dbReference>
<dbReference type="GO" id="GO:0016593">
    <property type="term" value="C:Cdc73/Paf1 complex"/>
    <property type="evidence" value="ECO:0007669"/>
    <property type="project" value="TreeGrafter"/>
</dbReference>
<comment type="caution">
    <text evidence="3">The sequence shown here is derived from an EMBL/GenBank/DDBJ whole genome shotgun (WGS) entry which is preliminary data.</text>
</comment>
<dbReference type="GO" id="GO:0000993">
    <property type="term" value="F:RNA polymerase II complex binding"/>
    <property type="evidence" value="ECO:0007669"/>
    <property type="project" value="TreeGrafter"/>
</dbReference>
<organism evidence="3 4">
    <name type="scientific">Coptis chinensis</name>
    <dbReference type="NCBI Taxonomy" id="261450"/>
    <lineage>
        <taxon>Eukaryota</taxon>
        <taxon>Viridiplantae</taxon>
        <taxon>Streptophyta</taxon>
        <taxon>Embryophyta</taxon>
        <taxon>Tracheophyta</taxon>
        <taxon>Spermatophyta</taxon>
        <taxon>Magnoliopsida</taxon>
        <taxon>Ranunculales</taxon>
        <taxon>Ranunculaceae</taxon>
        <taxon>Coptidoideae</taxon>
        <taxon>Coptis</taxon>
    </lineage>
</organism>
<dbReference type="PANTHER" id="PTHR14027:SF2">
    <property type="entry name" value="RNA POLYMERASE-ASSOCIATED PROTEIN CTR9 HOMOLOG"/>
    <property type="match status" value="1"/>
</dbReference>
<keyword evidence="4" id="KW-1185">Reference proteome</keyword>
<dbReference type="GO" id="GO:0006355">
    <property type="term" value="P:regulation of DNA-templated transcription"/>
    <property type="evidence" value="ECO:0007669"/>
    <property type="project" value="InterPro"/>
</dbReference>
<dbReference type="InterPro" id="IPR011990">
    <property type="entry name" value="TPR-like_helical_dom_sf"/>
</dbReference>
<evidence type="ECO:0000256" key="2">
    <source>
        <dbReference type="ARBA" id="ARBA00022803"/>
    </source>
</evidence>
<dbReference type="OrthoDB" id="343875at2759"/>
<dbReference type="InterPro" id="IPR019734">
    <property type="entry name" value="TPR_rpt"/>
</dbReference>
<keyword evidence="1" id="KW-0677">Repeat</keyword>
<evidence type="ECO:0000313" key="4">
    <source>
        <dbReference type="Proteomes" id="UP000631114"/>
    </source>
</evidence>
<reference evidence="3 4" key="1">
    <citation type="submission" date="2020-10" db="EMBL/GenBank/DDBJ databases">
        <title>The Coptis chinensis genome and diversification of protoberbering-type alkaloids.</title>
        <authorList>
            <person name="Wang B."/>
            <person name="Shu S."/>
            <person name="Song C."/>
            <person name="Liu Y."/>
        </authorList>
    </citation>
    <scope>NUCLEOTIDE SEQUENCE [LARGE SCALE GENOMIC DNA]</scope>
    <source>
        <strain evidence="3">HL-2020</strain>
        <tissue evidence="3">Leaf</tissue>
    </source>
</reference>
<dbReference type="AlphaFoldDB" id="A0A835HQD8"/>
<proteinExistence type="predicted"/>
<keyword evidence="2" id="KW-0802">TPR repeat</keyword>
<evidence type="ECO:0008006" key="5">
    <source>
        <dbReference type="Google" id="ProtNLM"/>
    </source>
</evidence>
<accession>A0A835HQD8</accession>
<dbReference type="SUPFAM" id="SSF48452">
    <property type="entry name" value="TPR-like"/>
    <property type="match status" value="1"/>
</dbReference>
<dbReference type="GO" id="GO:0006368">
    <property type="term" value="P:transcription elongation by RNA polymerase II"/>
    <property type="evidence" value="ECO:0007669"/>
    <property type="project" value="TreeGrafter"/>
</dbReference>
<dbReference type="Gene3D" id="1.25.40.10">
    <property type="entry name" value="Tetratricopeptide repeat domain"/>
    <property type="match status" value="1"/>
</dbReference>
<dbReference type="EMBL" id="JADFTS010000006">
    <property type="protein sequence ID" value="KAF9603840.1"/>
    <property type="molecule type" value="Genomic_DNA"/>
</dbReference>